<evidence type="ECO:0000313" key="11">
    <source>
        <dbReference type="Proteomes" id="UP000215931"/>
    </source>
</evidence>
<keyword evidence="7 8" id="KW-0472">Membrane</keyword>
<feature type="transmembrane region" description="Helical" evidence="8">
    <location>
        <begin position="159"/>
        <end position="175"/>
    </location>
</feature>
<dbReference type="GO" id="GO:0005886">
    <property type="term" value="C:plasma membrane"/>
    <property type="evidence" value="ECO:0007669"/>
    <property type="project" value="UniProtKB-SubCell"/>
</dbReference>
<dbReference type="PANTHER" id="PTHR22911:SF137">
    <property type="entry name" value="SOLUTE CARRIER FAMILY 35 MEMBER G2-RELATED"/>
    <property type="match status" value="1"/>
</dbReference>
<dbReference type="PANTHER" id="PTHR22911">
    <property type="entry name" value="ACYL-MALONYL CONDENSING ENZYME-RELATED"/>
    <property type="match status" value="1"/>
</dbReference>
<evidence type="ECO:0000259" key="9">
    <source>
        <dbReference type="Pfam" id="PF00892"/>
    </source>
</evidence>
<feature type="transmembrane region" description="Helical" evidence="8">
    <location>
        <begin position="112"/>
        <end position="129"/>
    </location>
</feature>
<dbReference type="SUPFAM" id="SSF103481">
    <property type="entry name" value="Multidrug resistance efflux transporter EmrE"/>
    <property type="match status" value="2"/>
</dbReference>
<feature type="transmembrane region" description="Helical" evidence="8">
    <location>
        <begin position="17"/>
        <end position="35"/>
    </location>
</feature>
<feature type="transmembrane region" description="Helical" evidence="8">
    <location>
        <begin position="221"/>
        <end position="240"/>
    </location>
</feature>
<dbReference type="InterPro" id="IPR004626">
    <property type="entry name" value="RarD"/>
</dbReference>
<feature type="transmembrane region" description="Helical" evidence="8">
    <location>
        <begin position="252"/>
        <end position="270"/>
    </location>
</feature>
<dbReference type="RefSeq" id="WP_095519630.1">
    <property type="nucleotide sequence ID" value="NZ_NPKH01000023.1"/>
</dbReference>
<evidence type="ECO:0000256" key="5">
    <source>
        <dbReference type="ARBA" id="ARBA00022692"/>
    </source>
</evidence>
<evidence type="ECO:0000313" key="10">
    <source>
        <dbReference type="EMBL" id="PAP94108.1"/>
    </source>
</evidence>
<evidence type="ECO:0000256" key="2">
    <source>
        <dbReference type="ARBA" id="ARBA00007362"/>
    </source>
</evidence>
<dbReference type="NCBIfam" id="TIGR00688">
    <property type="entry name" value="rarD"/>
    <property type="match status" value="1"/>
</dbReference>
<evidence type="ECO:0000256" key="1">
    <source>
        <dbReference type="ARBA" id="ARBA00004651"/>
    </source>
</evidence>
<feature type="transmembrane region" description="Helical" evidence="8">
    <location>
        <begin position="187"/>
        <end position="209"/>
    </location>
</feature>
<name>A0A271KE90_9HYPH</name>
<dbReference type="AlphaFoldDB" id="A0A271KE90"/>
<evidence type="ECO:0000256" key="8">
    <source>
        <dbReference type="SAM" id="Phobius"/>
    </source>
</evidence>
<evidence type="ECO:0000256" key="6">
    <source>
        <dbReference type="ARBA" id="ARBA00022989"/>
    </source>
</evidence>
<evidence type="ECO:0000256" key="4">
    <source>
        <dbReference type="ARBA" id="ARBA00022475"/>
    </source>
</evidence>
<dbReference type="InterPro" id="IPR037185">
    <property type="entry name" value="EmrE-like"/>
</dbReference>
<evidence type="ECO:0000256" key="3">
    <source>
        <dbReference type="ARBA" id="ARBA00022448"/>
    </source>
</evidence>
<protein>
    <submittedName>
        <fullName evidence="10">Protein RarD</fullName>
    </submittedName>
</protein>
<comment type="subcellular location">
    <subcellularLocation>
        <location evidence="1">Cell membrane</location>
        <topology evidence="1">Multi-pass membrane protein</topology>
    </subcellularLocation>
</comment>
<reference evidence="10 11" key="1">
    <citation type="submission" date="2017-08" db="EMBL/GenBank/DDBJ databases">
        <title>Mesorhizobium wenxinae sp. nov., a novel rhizobial species isolated from root nodules of chickpea (Cicer arietinum L.).</title>
        <authorList>
            <person name="Zhang J."/>
        </authorList>
    </citation>
    <scope>NUCLEOTIDE SEQUENCE [LARGE SCALE GENOMIC DNA]</scope>
    <source>
        <strain evidence="11">WYCCWR 10019</strain>
    </source>
</reference>
<proteinExistence type="inferred from homology"/>
<keyword evidence="3" id="KW-0813">Transport</keyword>
<comment type="caution">
    <text evidence="10">The sequence shown here is derived from an EMBL/GenBank/DDBJ whole genome shotgun (WGS) entry which is preliminary data.</text>
</comment>
<feature type="transmembrane region" description="Helical" evidence="8">
    <location>
        <begin position="47"/>
        <end position="68"/>
    </location>
</feature>
<feature type="domain" description="EamA" evidence="9">
    <location>
        <begin position="16"/>
        <end position="152"/>
    </location>
</feature>
<keyword evidence="5 8" id="KW-0812">Transmembrane</keyword>
<gene>
    <name evidence="10" type="primary">rarD</name>
    <name evidence="10" type="ORF">CIT31_17340</name>
</gene>
<sequence>MPTQAIQLEADSKARRGFLLALGAYLLWGLLPFYMKAVAHLPLAEVIAHRIVWSVPIAAAVLIWAGRTADFKAALRSPRIISMAALTAALISVNWGIYVWAIAVDRTIETALGYYINPLVSVVVGALLLGERLDRLQIAAVLLAAIAVAVLTIDAGKLPWVSLVLAFSFAAYAFFRKTLPIGPSQGFLLEVLLLSVPALGYIILLIVTGQDHFVSSSLNDTALLIGCGPVTAIPLLLFAFGAKLLRLSTIGIMQYIAPTIVFLIAVLIFGEPFGSTQAIAFGLIWTALAIYSWSMFSSARKAGATPRAPAA</sequence>
<feature type="transmembrane region" description="Helical" evidence="8">
    <location>
        <begin position="80"/>
        <end position="100"/>
    </location>
</feature>
<dbReference type="Pfam" id="PF00892">
    <property type="entry name" value="EamA"/>
    <property type="match status" value="1"/>
</dbReference>
<dbReference type="OrthoDB" id="369870at2"/>
<feature type="transmembrane region" description="Helical" evidence="8">
    <location>
        <begin position="276"/>
        <end position="293"/>
    </location>
</feature>
<dbReference type="EMBL" id="NPKH01000023">
    <property type="protein sequence ID" value="PAP94108.1"/>
    <property type="molecule type" value="Genomic_DNA"/>
</dbReference>
<keyword evidence="6 8" id="KW-1133">Transmembrane helix</keyword>
<comment type="similarity">
    <text evidence="2">Belongs to the EamA transporter family.</text>
</comment>
<dbReference type="Proteomes" id="UP000215931">
    <property type="component" value="Unassembled WGS sequence"/>
</dbReference>
<evidence type="ECO:0000256" key="7">
    <source>
        <dbReference type="ARBA" id="ARBA00023136"/>
    </source>
</evidence>
<keyword evidence="11" id="KW-1185">Reference proteome</keyword>
<accession>A0A271KE90</accession>
<keyword evidence="4" id="KW-1003">Cell membrane</keyword>
<dbReference type="InterPro" id="IPR000620">
    <property type="entry name" value="EamA_dom"/>
</dbReference>
<feature type="transmembrane region" description="Helical" evidence="8">
    <location>
        <begin position="136"/>
        <end position="153"/>
    </location>
</feature>
<organism evidence="10 11">
    <name type="scientific">Mesorhizobium wenxiniae</name>
    <dbReference type="NCBI Taxonomy" id="2014805"/>
    <lineage>
        <taxon>Bacteria</taxon>
        <taxon>Pseudomonadati</taxon>
        <taxon>Pseudomonadota</taxon>
        <taxon>Alphaproteobacteria</taxon>
        <taxon>Hyphomicrobiales</taxon>
        <taxon>Phyllobacteriaceae</taxon>
        <taxon>Mesorhizobium</taxon>
    </lineage>
</organism>